<organism evidence="2 3">
    <name type="scientific">Bacillus suaedaesalsae</name>
    <dbReference type="NCBI Taxonomy" id="2810349"/>
    <lineage>
        <taxon>Bacteria</taxon>
        <taxon>Bacillati</taxon>
        <taxon>Bacillota</taxon>
        <taxon>Bacilli</taxon>
        <taxon>Bacillales</taxon>
        <taxon>Bacillaceae</taxon>
        <taxon>Bacillus</taxon>
    </lineage>
</organism>
<proteinExistence type="predicted"/>
<reference evidence="2 3" key="1">
    <citation type="submission" date="2021-02" db="EMBL/GenBank/DDBJ databases">
        <title>Bacillus sp. RD4P76, an endophyte from a halophyte.</title>
        <authorList>
            <person name="Sun J.-Q."/>
        </authorList>
    </citation>
    <scope>NUCLEOTIDE SEQUENCE [LARGE SCALE GENOMIC DNA]</scope>
    <source>
        <strain evidence="2 3">RD4P76</strain>
    </source>
</reference>
<dbReference type="EMBL" id="JAFELM010000027">
    <property type="protein sequence ID" value="MBM6617731.1"/>
    <property type="molecule type" value="Genomic_DNA"/>
</dbReference>
<comment type="caution">
    <text evidence="2">The sequence shown here is derived from an EMBL/GenBank/DDBJ whole genome shotgun (WGS) entry which is preliminary data.</text>
</comment>
<gene>
    <name evidence="2" type="ORF">JR050_08630</name>
</gene>
<dbReference type="Proteomes" id="UP001518925">
    <property type="component" value="Unassembled WGS sequence"/>
</dbReference>
<keyword evidence="1" id="KW-0732">Signal</keyword>
<evidence type="ECO:0000313" key="2">
    <source>
        <dbReference type="EMBL" id="MBM6617731.1"/>
    </source>
</evidence>
<keyword evidence="3" id="KW-1185">Reference proteome</keyword>
<evidence type="ECO:0000313" key="3">
    <source>
        <dbReference type="Proteomes" id="UP001518925"/>
    </source>
</evidence>
<feature type="signal peptide" evidence="1">
    <location>
        <begin position="1"/>
        <end position="23"/>
    </location>
</feature>
<evidence type="ECO:0000256" key="1">
    <source>
        <dbReference type="SAM" id="SignalP"/>
    </source>
</evidence>
<accession>A0ABS2DH36</accession>
<sequence length="164" mass="18215">MFTKSIIKVIAIVLFGTTFLGFANSSAAEVSTVPLIEEPPQYVYEDAGIYCGTYCGWEVYKRENFSGQTPQQFKTWLGYVTGATGLGSTFYAKAASALMLTASALYDLNDALSGGAYGVMTIYKKPGYNRYVIMSISYNRDGSLRSAKYGQQMNNLDLIRLRYW</sequence>
<feature type="chain" id="PRO_5047367894" evidence="1">
    <location>
        <begin position="24"/>
        <end position="164"/>
    </location>
</feature>
<dbReference type="RefSeq" id="WP_204203104.1">
    <property type="nucleotide sequence ID" value="NZ_JAFELM010000027.1"/>
</dbReference>
<name>A0ABS2DH36_9BACI</name>
<protein>
    <submittedName>
        <fullName evidence="2">Uncharacterized protein</fullName>
    </submittedName>
</protein>